<name>A0ABN1Q3F3_9ACTN</name>
<dbReference type="PANTHER" id="PTHR30055">
    <property type="entry name" value="HTH-TYPE TRANSCRIPTIONAL REGULATOR RUTR"/>
    <property type="match status" value="1"/>
</dbReference>
<dbReference type="InterPro" id="IPR050109">
    <property type="entry name" value="HTH-type_TetR-like_transc_reg"/>
</dbReference>
<dbReference type="InterPro" id="IPR009057">
    <property type="entry name" value="Homeodomain-like_sf"/>
</dbReference>
<sequence length="235" mass="25593">MLLMKITQPERVLRKAACTLNAVTSADQSTSPQPPARRARRADAERNRAAIIEAAGVVFAEQGCAVDVREIARRSGVGMGTLYRHFPTKDDLLATVMEREFTSWLTAAHEAAAATEDPWEALTGFFEQTLANQAHNRALVETYTATGTPARECARHRDAFIDELRIRCVDAGLLRDGVTTTDLVLLSTSLSQAVQAADDSRPGQWRRLLRISLDGLSSRNTEPLPESAPHAGAAT</sequence>
<keyword evidence="1" id="KW-0805">Transcription regulation</keyword>
<evidence type="ECO:0000256" key="5">
    <source>
        <dbReference type="SAM" id="MobiDB-lite"/>
    </source>
</evidence>
<dbReference type="Gene3D" id="1.10.357.10">
    <property type="entry name" value="Tetracycline Repressor, domain 2"/>
    <property type="match status" value="1"/>
</dbReference>
<evidence type="ECO:0000259" key="6">
    <source>
        <dbReference type="PROSITE" id="PS50977"/>
    </source>
</evidence>
<dbReference type="EMBL" id="BAAAID010000031">
    <property type="protein sequence ID" value="GAA0937005.1"/>
    <property type="molecule type" value="Genomic_DNA"/>
</dbReference>
<evidence type="ECO:0000256" key="1">
    <source>
        <dbReference type="ARBA" id="ARBA00023015"/>
    </source>
</evidence>
<feature type="DNA-binding region" description="H-T-H motif" evidence="4">
    <location>
        <begin position="67"/>
        <end position="86"/>
    </location>
</feature>
<accession>A0ABN1Q3F3</accession>
<evidence type="ECO:0000256" key="2">
    <source>
        <dbReference type="ARBA" id="ARBA00023125"/>
    </source>
</evidence>
<feature type="region of interest" description="Disordered" evidence="5">
    <location>
        <begin position="24"/>
        <end position="44"/>
    </location>
</feature>
<evidence type="ECO:0000256" key="4">
    <source>
        <dbReference type="PROSITE-ProRule" id="PRU00335"/>
    </source>
</evidence>
<evidence type="ECO:0000313" key="8">
    <source>
        <dbReference type="Proteomes" id="UP001500418"/>
    </source>
</evidence>
<evidence type="ECO:0000313" key="7">
    <source>
        <dbReference type="EMBL" id="GAA0937005.1"/>
    </source>
</evidence>
<dbReference type="PRINTS" id="PR00455">
    <property type="entry name" value="HTHTETR"/>
</dbReference>
<keyword evidence="2 4" id="KW-0238">DNA-binding</keyword>
<protein>
    <submittedName>
        <fullName evidence="7">TetR/AcrR family transcriptional regulator</fullName>
    </submittedName>
</protein>
<keyword evidence="3" id="KW-0804">Transcription</keyword>
<organism evidence="7 8">
    <name type="scientific">Streptomyces rhizosphaericus</name>
    <dbReference type="NCBI Taxonomy" id="114699"/>
    <lineage>
        <taxon>Bacteria</taxon>
        <taxon>Bacillati</taxon>
        <taxon>Actinomycetota</taxon>
        <taxon>Actinomycetes</taxon>
        <taxon>Kitasatosporales</taxon>
        <taxon>Streptomycetaceae</taxon>
        <taxon>Streptomyces</taxon>
        <taxon>Streptomyces violaceusniger group</taxon>
    </lineage>
</organism>
<dbReference type="InterPro" id="IPR049445">
    <property type="entry name" value="TetR_SbtR-like_C"/>
</dbReference>
<dbReference type="SUPFAM" id="SSF46689">
    <property type="entry name" value="Homeodomain-like"/>
    <property type="match status" value="1"/>
</dbReference>
<dbReference type="PROSITE" id="PS50977">
    <property type="entry name" value="HTH_TETR_2"/>
    <property type="match status" value="1"/>
</dbReference>
<dbReference type="Pfam" id="PF00440">
    <property type="entry name" value="TetR_N"/>
    <property type="match status" value="1"/>
</dbReference>
<evidence type="ECO:0000256" key="3">
    <source>
        <dbReference type="ARBA" id="ARBA00023163"/>
    </source>
</evidence>
<keyword evidence="8" id="KW-1185">Reference proteome</keyword>
<dbReference type="Pfam" id="PF21597">
    <property type="entry name" value="TetR_C_43"/>
    <property type="match status" value="1"/>
</dbReference>
<dbReference type="PANTHER" id="PTHR30055:SF234">
    <property type="entry name" value="HTH-TYPE TRANSCRIPTIONAL REGULATOR BETI"/>
    <property type="match status" value="1"/>
</dbReference>
<gene>
    <name evidence="7" type="ORF">GCM10009575_048530</name>
</gene>
<comment type="caution">
    <text evidence="7">The sequence shown here is derived from an EMBL/GenBank/DDBJ whole genome shotgun (WGS) entry which is preliminary data.</text>
</comment>
<dbReference type="Proteomes" id="UP001500418">
    <property type="component" value="Unassembled WGS sequence"/>
</dbReference>
<proteinExistence type="predicted"/>
<dbReference type="InterPro" id="IPR001647">
    <property type="entry name" value="HTH_TetR"/>
</dbReference>
<dbReference type="SUPFAM" id="SSF48498">
    <property type="entry name" value="Tetracyclin repressor-like, C-terminal domain"/>
    <property type="match status" value="1"/>
</dbReference>
<dbReference type="InterPro" id="IPR036271">
    <property type="entry name" value="Tet_transcr_reg_TetR-rel_C_sf"/>
</dbReference>
<reference evidence="7 8" key="1">
    <citation type="journal article" date="2019" name="Int. J. Syst. Evol. Microbiol.">
        <title>The Global Catalogue of Microorganisms (GCM) 10K type strain sequencing project: providing services to taxonomists for standard genome sequencing and annotation.</title>
        <authorList>
            <consortium name="The Broad Institute Genomics Platform"/>
            <consortium name="The Broad Institute Genome Sequencing Center for Infectious Disease"/>
            <person name="Wu L."/>
            <person name="Ma J."/>
        </authorList>
    </citation>
    <scope>NUCLEOTIDE SEQUENCE [LARGE SCALE GENOMIC DNA]</scope>
    <source>
        <strain evidence="7 8">JCM 11444</strain>
    </source>
</reference>
<feature type="domain" description="HTH tetR-type" evidence="6">
    <location>
        <begin position="45"/>
        <end position="104"/>
    </location>
</feature>